<gene>
    <name evidence="2" type="ORF">B5P45_22125</name>
</gene>
<dbReference type="Pfam" id="PF00078">
    <property type="entry name" value="RVT_1"/>
    <property type="match status" value="1"/>
</dbReference>
<dbReference type="PROSITE" id="PS50878">
    <property type="entry name" value="RT_POL"/>
    <property type="match status" value="1"/>
</dbReference>
<keyword evidence="3" id="KW-1185">Reference proteome</keyword>
<dbReference type="InterPro" id="IPR000477">
    <property type="entry name" value="RT_dom"/>
</dbReference>
<dbReference type="InterPro" id="IPR043128">
    <property type="entry name" value="Rev_trsase/Diguanyl_cyclase"/>
</dbReference>
<sequence>MPVMFENFLYSYWKNGKPIYAPNPFGEKLGIDIKRQVNKAYKFDSFIYHFKDGSHVVALHKHRANNFFCRIDIARFFYNVQRNRLKRVLKDIGIFRAEYYAKWSTVKNPFAGGGYVIPYGFVQSPILATLVLARSAIGDYLRGLDPTITVSVYMDDICLSGNDEAALQVAFDGLLAAAHVAGFELNDDKTRPPAPQIDIFNCTLENGKTEVLPERIDKFYAEFRTGAGEASFETYCDIVKSHTWRIGARKRRRRLHFMSKRKAALVAATAPVVPPPAPEAT</sequence>
<dbReference type="OrthoDB" id="7862649at2"/>
<evidence type="ECO:0000313" key="2">
    <source>
        <dbReference type="EMBL" id="PIO42664.1"/>
    </source>
</evidence>
<evidence type="ECO:0000313" key="3">
    <source>
        <dbReference type="Proteomes" id="UP000232163"/>
    </source>
</evidence>
<dbReference type="Gene3D" id="3.30.70.270">
    <property type="match status" value="1"/>
</dbReference>
<comment type="caution">
    <text evidence="2">The sequence shown here is derived from an EMBL/GenBank/DDBJ whole genome shotgun (WGS) entry which is preliminary data.</text>
</comment>
<name>A0A2N9VT46_9HYPH</name>
<dbReference type="KEGG" id="pht:BLM14_27440"/>
<reference evidence="2 3" key="1">
    <citation type="journal article" date="2017" name="Int J Environ Stud">
        <title>Does the Miocene-Pliocene relict legume Oxytropis triphylla form nitrogen-fixing nodules with a combination of bacterial strains?</title>
        <authorList>
            <person name="Safronova V."/>
            <person name="Belimov A."/>
            <person name="Sazanova A."/>
            <person name="Kuznetsova I."/>
            <person name="Popova J."/>
            <person name="Andronov E."/>
            <person name="Verkhozina A."/>
            <person name="Tikhonovich I."/>
        </authorList>
    </citation>
    <scope>NUCLEOTIDE SEQUENCE [LARGE SCALE GENOMIC DNA]</scope>
    <source>
        <strain evidence="2 3">Tri-38</strain>
    </source>
</reference>
<dbReference type="AlphaFoldDB" id="A0A2N9VT46"/>
<proteinExistence type="predicted"/>
<dbReference type="InterPro" id="IPR043502">
    <property type="entry name" value="DNA/RNA_pol_sf"/>
</dbReference>
<protein>
    <recommendedName>
        <fullName evidence="1">Reverse transcriptase domain-containing protein</fullName>
    </recommendedName>
</protein>
<dbReference type="EMBL" id="MZMT01000050">
    <property type="protein sequence ID" value="PIO42664.1"/>
    <property type="molecule type" value="Genomic_DNA"/>
</dbReference>
<feature type="domain" description="Reverse transcriptase" evidence="1">
    <location>
        <begin position="1"/>
        <end position="204"/>
    </location>
</feature>
<evidence type="ECO:0000259" key="1">
    <source>
        <dbReference type="PROSITE" id="PS50878"/>
    </source>
</evidence>
<organism evidence="2 3">
    <name type="scientific">Phyllobacterium zundukense</name>
    <dbReference type="NCBI Taxonomy" id="1867719"/>
    <lineage>
        <taxon>Bacteria</taxon>
        <taxon>Pseudomonadati</taxon>
        <taxon>Pseudomonadota</taxon>
        <taxon>Alphaproteobacteria</taxon>
        <taxon>Hyphomicrobiales</taxon>
        <taxon>Phyllobacteriaceae</taxon>
        <taxon>Phyllobacterium</taxon>
    </lineage>
</organism>
<accession>A0A2N9VT46</accession>
<dbReference type="Proteomes" id="UP000232163">
    <property type="component" value="Unassembled WGS sequence"/>
</dbReference>
<dbReference type="SUPFAM" id="SSF56672">
    <property type="entry name" value="DNA/RNA polymerases"/>
    <property type="match status" value="1"/>
</dbReference>